<keyword evidence="1" id="KW-0378">Hydrolase</keyword>
<evidence type="ECO:0000256" key="3">
    <source>
        <dbReference type="SAM" id="MobiDB-lite"/>
    </source>
</evidence>
<evidence type="ECO:0000256" key="2">
    <source>
        <dbReference type="ARBA" id="ARBA00023295"/>
    </source>
</evidence>
<dbReference type="InterPro" id="IPR013783">
    <property type="entry name" value="Ig-like_fold"/>
</dbReference>
<keyword evidence="2" id="KW-0326">Glycosidase</keyword>
<keyword evidence="6" id="KW-1185">Reference proteome</keyword>
<comment type="caution">
    <text evidence="5">The sequence shown here is derived from an EMBL/GenBank/DDBJ whole genome shotgun (WGS) entry which is preliminary data.</text>
</comment>
<dbReference type="Gene3D" id="2.60.40.10">
    <property type="entry name" value="Immunoglobulins"/>
    <property type="match status" value="1"/>
</dbReference>
<evidence type="ECO:0000259" key="4">
    <source>
        <dbReference type="Pfam" id="PF02449"/>
    </source>
</evidence>
<protein>
    <submittedName>
        <fullName evidence="5">Beta-galactosidase</fullName>
    </submittedName>
</protein>
<proteinExistence type="predicted"/>
<reference evidence="5 6" key="1">
    <citation type="submission" date="2021-03" db="EMBL/GenBank/DDBJ databases">
        <title>Fibrella sp. HMF5405 genome sequencing and assembly.</title>
        <authorList>
            <person name="Kang H."/>
            <person name="Kim H."/>
            <person name="Bae S."/>
            <person name="Joh K."/>
        </authorList>
    </citation>
    <scope>NUCLEOTIDE SEQUENCE [LARGE SCALE GENOMIC DNA]</scope>
    <source>
        <strain evidence="5 6">HMF5405</strain>
    </source>
</reference>
<dbReference type="Gene3D" id="3.20.20.80">
    <property type="entry name" value="Glycosidases"/>
    <property type="match status" value="1"/>
</dbReference>
<name>A0ABS3JDB0_9BACT</name>
<dbReference type="Pfam" id="PF02449">
    <property type="entry name" value="Glyco_hydro_42"/>
    <property type="match status" value="1"/>
</dbReference>
<evidence type="ECO:0000313" key="5">
    <source>
        <dbReference type="EMBL" id="MBO0947249.1"/>
    </source>
</evidence>
<dbReference type="EMBL" id="JAFMYW010000001">
    <property type="protein sequence ID" value="MBO0947249.1"/>
    <property type="molecule type" value="Genomic_DNA"/>
</dbReference>
<accession>A0ABS3JDB0</accession>
<feature type="domain" description="Glycoside hydrolase family 42 N-terminal" evidence="4">
    <location>
        <begin position="438"/>
        <end position="687"/>
    </location>
</feature>
<dbReference type="RefSeq" id="WP_207327166.1">
    <property type="nucleotide sequence ID" value="NZ_JAFMYW010000001.1"/>
</dbReference>
<dbReference type="SUPFAM" id="SSF51445">
    <property type="entry name" value="(Trans)glycosidases"/>
    <property type="match status" value="1"/>
</dbReference>
<dbReference type="InterPro" id="IPR017853">
    <property type="entry name" value="GH"/>
</dbReference>
<dbReference type="InterPro" id="IPR013529">
    <property type="entry name" value="Glyco_hydro_42_N"/>
</dbReference>
<evidence type="ECO:0000256" key="1">
    <source>
        <dbReference type="ARBA" id="ARBA00022801"/>
    </source>
</evidence>
<feature type="compositionally biased region" description="Polar residues" evidence="3">
    <location>
        <begin position="492"/>
        <end position="501"/>
    </location>
</feature>
<dbReference type="SUPFAM" id="SSF49265">
    <property type="entry name" value="Fibronectin type III"/>
    <property type="match status" value="1"/>
</dbReference>
<gene>
    <name evidence="5" type="ORF">J2I46_01560</name>
</gene>
<dbReference type="Proteomes" id="UP000664628">
    <property type="component" value="Unassembled WGS sequence"/>
</dbReference>
<feature type="region of interest" description="Disordered" evidence="3">
    <location>
        <begin position="490"/>
        <end position="517"/>
    </location>
</feature>
<organism evidence="5 6">
    <name type="scientific">Fibrella forsythiae</name>
    <dbReference type="NCBI Taxonomy" id="2817061"/>
    <lineage>
        <taxon>Bacteria</taxon>
        <taxon>Pseudomonadati</taxon>
        <taxon>Bacteroidota</taxon>
        <taxon>Cytophagia</taxon>
        <taxon>Cytophagales</taxon>
        <taxon>Spirosomataceae</taxon>
        <taxon>Fibrella</taxon>
    </lineage>
</organism>
<evidence type="ECO:0000313" key="6">
    <source>
        <dbReference type="Proteomes" id="UP000664628"/>
    </source>
</evidence>
<sequence length="858" mass="93529">MANRGFAFYLGVDGSPVPATVLTPGVFVVLEDYPGEPEEDALERVRLGLGTRLTVSQLRNVIALPTGRPLVNLIATAVSASKINIGWKRFALAFSYEVHRSTDNVTFTPWQIVPQVGLNDPAISDTGRVQGTIYYYKARARNSLGIAISEWTMTSATTLVGLEAIQGTTTTTPLAGLEGLAYNATVGLDVINLLVNFSEPIEIQASKNGELITGTILAGNAGKFNLATDTWLGYDGRIRFDRAVAGQGGIQVGDVITLKFRAQSNRLINYVYTWTVEDVTNTSPVVLPLTGTGGNNTDQAQVFAGPLTFTVTIPDQQVARPQSIGTTALNYDVGSTTHTGFPFFDAVDGTPEPSLSASNVYFVDRGGSETIAATLGRVRAGGVTKYLKSAVTNVRPITDQFIDHNLSGTRSGGLRMYLQNPDPVTGKIASFDEEMLRHSKAEGCNFAYIHVAQGWVERTAIGTYDWRLLLSALALMRELGMRVFLHVDGSRSENNNTQSSGEPFIPDSEQMRDQGGNLLRGGGNRIASYESTLMQQRFDTFVTDVLNEVKEAGYADLVAVTATSICTQFEAEYTTRNTVGSQEQLPAKYDFSAPSLAKFKQRVQTKYTAKAAQDGVTPIASLNSAWGTNYSNFTEVAFPSMGATEGFFNQWQFDFFNHRQLSIVEFENRQHALIKAISPNIKTVAEFGSLYAQAEQRGAIALANLLQTDGVKQNDDIPSPLRRSIALSMRDYASNRFCGTEMDCSQGNNNDRQNQLITFFREGGHYFNLFSFYTADPRNGPDVVAASKTKLTELLTGVFAQTPLNVPVVNSYQATITISGKRLARDSWAAGSVQPFTEFDTATANGTKRVRVNITQDF</sequence>
<dbReference type="InterPro" id="IPR036116">
    <property type="entry name" value="FN3_sf"/>
</dbReference>